<name>A0ABX2F7G5_9PSEU</name>
<dbReference type="InterPro" id="IPR050858">
    <property type="entry name" value="Mal-CoA-ACP_Trans/PKS_FabD"/>
</dbReference>
<keyword evidence="4" id="KW-1185">Reference proteome</keyword>
<comment type="caution">
    <text evidence="3">The sequence shown here is derived from an EMBL/GenBank/DDBJ whole genome shotgun (WGS) entry which is preliminary data.</text>
</comment>
<evidence type="ECO:0000256" key="1">
    <source>
        <dbReference type="ARBA" id="ARBA00022679"/>
    </source>
</evidence>
<keyword evidence="1" id="KW-0808">Transferase</keyword>
<sequence>MTGQSEAQRTAVVFPGMGKFDFGSAGRFLVLDRYARARLSVADEVLGLSVLGRFDTEDTAYSEYAQLAFVIASLAAADRAEDRFGMRPEVCVGASFGQKAAAAYTGSLDFVDVVRLTVDLARCEREYFAAEYADVVTHAVYRVPDEPFHGLLDEMRARGQWFEISGTLDRGFYMISLRESALEDFIQAVRDLGGYSMYTMRPPVHASAFGALRAKAEAEVFSRYRIEPPKLTVVSDADGAVVNSADAMRTMLLDTFDRAIRWPDIVGTLAGLGVDTLWFTGPDDMFHRLDCTVRNFDVVAINPRNALRPGSPKRKLRTA</sequence>
<gene>
    <name evidence="3" type="ORF">GC106_45290</name>
</gene>
<dbReference type="InterPro" id="IPR049416">
    <property type="entry name" value="VinK-like_small"/>
</dbReference>
<dbReference type="PANTHER" id="PTHR42681">
    <property type="entry name" value="MALONYL-COA-ACYL CARRIER PROTEIN TRANSACYLASE, MITOCHONDRIAL"/>
    <property type="match status" value="1"/>
</dbReference>
<evidence type="ECO:0000313" key="4">
    <source>
        <dbReference type="Proteomes" id="UP000763557"/>
    </source>
</evidence>
<evidence type="ECO:0000313" key="3">
    <source>
        <dbReference type="EMBL" id="NRN67296.1"/>
    </source>
</evidence>
<protein>
    <submittedName>
        <fullName evidence="3">Malonyl CoA-acyl carrier protein transacylase</fullName>
    </submittedName>
</protein>
<dbReference type="Proteomes" id="UP000763557">
    <property type="component" value="Unassembled WGS sequence"/>
</dbReference>
<dbReference type="RefSeq" id="WP_217280865.1">
    <property type="nucleotide sequence ID" value="NZ_CBCSGW010000012.1"/>
</dbReference>
<feature type="domain" description="Malonyl-CoA-[acyl-carrier-protein] transacylase small" evidence="2">
    <location>
        <begin position="141"/>
        <end position="200"/>
    </location>
</feature>
<reference evidence="3 4" key="1">
    <citation type="submission" date="2020-01" db="EMBL/GenBank/DDBJ databases">
        <title>Kibdelosporangium persica a novel Actinomycetes from a hot desert in Iran.</title>
        <authorList>
            <person name="Safaei N."/>
            <person name="Zaburannyi N."/>
            <person name="Mueller R."/>
            <person name="Wink J."/>
        </authorList>
    </citation>
    <scope>NUCLEOTIDE SEQUENCE [LARGE SCALE GENOMIC DNA]</scope>
    <source>
        <strain evidence="3 4">4NS15</strain>
    </source>
</reference>
<evidence type="ECO:0000259" key="2">
    <source>
        <dbReference type="Pfam" id="PF21124"/>
    </source>
</evidence>
<proteinExistence type="predicted"/>
<dbReference type="Pfam" id="PF21124">
    <property type="entry name" value="VinK_C"/>
    <property type="match status" value="1"/>
</dbReference>
<accession>A0ABX2F7G5</accession>
<dbReference type="PANTHER" id="PTHR42681:SF1">
    <property type="entry name" value="MALONYL-COA-ACYL CARRIER PROTEIN TRANSACYLASE, MITOCHONDRIAL"/>
    <property type="match status" value="1"/>
</dbReference>
<dbReference type="EMBL" id="JAAATY010000013">
    <property type="protein sequence ID" value="NRN67296.1"/>
    <property type="molecule type" value="Genomic_DNA"/>
</dbReference>
<organism evidence="3 4">
    <name type="scientific">Kibdelosporangium persicum</name>
    <dbReference type="NCBI Taxonomy" id="2698649"/>
    <lineage>
        <taxon>Bacteria</taxon>
        <taxon>Bacillati</taxon>
        <taxon>Actinomycetota</taxon>
        <taxon>Actinomycetes</taxon>
        <taxon>Pseudonocardiales</taxon>
        <taxon>Pseudonocardiaceae</taxon>
        <taxon>Kibdelosporangium</taxon>
    </lineage>
</organism>